<dbReference type="OrthoDB" id="4135672at2759"/>
<sequence length="163" mass="18537">MPATFRPVYRLRFSLAMPDPDMPQPRYHTTIYAETNQGDQIGFVHHVTGDITSTRGMQYERRPENSMDFYDKELLGHTPAAGYPTSFDYLLSKLPTPPQQKEFNIATMRTEPFKTLDPLTFYETREARRPLIKCTEWVSDCAIPALQAAGLLVIHTEALVGAV</sequence>
<protein>
    <submittedName>
        <fullName evidence="1">Uncharacterized protein</fullName>
    </submittedName>
</protein>
<organism evidence="1 2">
    <name type="scientific">Tothia fuscella</name>
    <dbReference type="NCBI Taxonomy" id="1048955"/>
    <lineage>
        <taxon>Eukaryota</taxon>
        <taxon>Fungi</taxon>
        <taxon>Dikarya</taxon>
        <taxon>Ascomycota</taxon>
        <taxon>Pezizomycotina</taxon>
        <taxon>Dothideomycetes</taxon>
        <taxon>Pleosporomycetidae</taxon>
        <taxon>Venturiales</taxon>
        <taxon>Cylindrosympodiaceae</taxon>
        <taxon>Tothia</taxon>
    </lineage>
</organism>
<proteinExistence type="predicted"/>
<gene>
    <name evidence="1" type="ORF">EJ08DRAFT_586945</name>
</gene>
<dbReference type="Pfam" id="PF20174">
    <property type="entry name" value="DUF6540"/>
    <property type="match status" value="1"/>
</dbReference>
<evidence type="ECO:0000313" key="2">
    <source>
        <dbReference type="Proteomes" id="UP000800235"/>
    </source>
</evidence>
<evidence type="ECO:0000313" key="1">
    <source>
        <dbReference type="EMBL" id="KAF2431697.1"/>
    </source>
</evidence>
<dbReference type="InterPro" id="IPR046670">
    <property type="entry name" value="DUF6540"/>
</dbReference>
<dbReference type="EMBL" id="MU007030">
    <property type="protein sequence ID" value="KAF2431697.1"/>
    <property type="molecule type" value="Genomic_DNA"/>
</dbReference>
<name>A0A9P4NU22_9PEZI</name>
<dbReference type="AlphaFoldDB" id="A0A9P4NU22"/>
<keyword evidence="2" id="KW-1185">Reference proteome</keyword>
<comment type="caution">
    <text evidence="1">The sequence shown here is derived from an EMBL/GenBank/DDBJ whole genome shotgun (WGS) entry which is preliminary data.</text>
</comment>
<accession>A0A9P4NU22</accession>
<reference evidence="1" key="1">
    <citation type="journal article" date="2020" name="Stud. Mycol.">
        <title>101 Dothideomycetes genomes: a test case for predicting lifestyles and emergence of pathogens.</title>
        <authorList>
            <person name="Haridas S."/>
            <person name="Albert R."/>
            <person name="Binder M."/>
            <person name="Bloem J."/>
            <person name="Labutti K."/>
            <person name="Salamov A."/>
            <person name="Andreopoulos B."/>
            <person name="Baker S."/>
            <person name="Barry K."/>
            <person name="Bills G."/>
            <person name="Bluhm B."/>
            <person name="Cannon C."/>
            <person name="Castanera R."/>
            <person name="Culley D."/>
            <person name="Daum C."/>
            <person name="Ezra D."/>
            <person name="Gonzalez J."/>
            <person name="Henrissat B."/>
            <person name="Kuo A."/>
            <person name="Liang C."/>
            <person name="Lipzen A."/>
            <person name="Lutzoni F."/>
            <person name="Magnuson J."/>
            <person name="Mondo S."/>
            <person name="Nolan M."/>
            <person name="Ohm R."/>
            <person name="Pangilinan J."/>
            <person name="Park H.-J."/>
            <person name="Ramirez L."/>
            <person name="Alfaro M."/>
            <person name="Sun H."/>
            <person name="Tritt A."/>
            <person name="Yoshinaga Y."/>
            <person name="Zwiers L.-H."/>
            <person name="Turgeon B."/>
            <person name="Goodwin S."/>
            <person name="Spatafora J."/>
            <person name="Crous P."/>
            <person name="Grigoriev I."/>
        </authorList>
    </citation>
    <scope>NUCLEOTIDE SEQUENCE</scope>
    <source>
        <strain evidence="1">CBS 130266</strain>
    </source>
</reference>
<dbReference type="Proteomes" id="UP000800235">
    <property type="component" value="Unassembled WGS sequence"/>
</dbReference>